<proteinExistence type="predicted"/>
<keyword evidence="2" id="KW-1185">Reference proteome</keyword>
<organism evidence="1 2">
    <name type="scientific">Cirrhinus mrigala</name>
    <name type="common">Mrigala</name>
    <dbReference type="NCBI Taxonomy" id="683832"/>
    <lineage>
        <taxon>Eukaryota</taxon>
        <taxon>Metazoa</taxon>
        <taxon>Chordata</taxon>
        <taxon>Craniata</taxon>
        <taxon>Vertebrata</taxon>
        <taxon>Euteleostomi</taxon>
        <taxon>Actinopterygii</taxon>
        <taxon>Neopterygii</taxon>
        <taxon>Teleostei</taxon>
        <taxon>Ostariophysi</taxon>
        <taxon>Cypriniformes</taxon>
        <taxon>Cyprinidae</taxon>
        <taxon>Labeoninae</taxon>
        <taxon>Labeonini</taxon>
        <taxon>Cirrhinus</taxon>
    </lineage>
</organism>
<feature type="non-terminal residue" evidence="1">
    <location>
        <position position="57"/>
    </location>
</feature>
<name>A0ABD0N6H9_CIRMR</name>
<evidence type="ECO:0000313" key="1">
    <source>
        <dbReference type="EMBL" id="KAL0156807.1"/>
    </source>
</evidence>
<gene>
    <name evidence="1" type="ORF">M9458_048053</name>
</gene>
<comment type="caution">
    <text evidence="1">The sequence shown here is derived from an EMBL/GenBank/DDBJ whole genome shotgun (WGS) entry which is preliminary data.</text>
</comment>
<sequence>ITSMAAPSGHSLSRAEGHGLRFLLREDDLLILEAYHKLLTKLTTVVKEMECYAAQIH</sequence>
<dbReference type="AlphaFoldDB" id="A0ABD0N6H9"/>
<dbReference type="EMBL" id="JAMKFB020000024">
    <property type="protein sequence ID" value="KAL0156807.1"/>
    <property type="molecule type" value="Genomic_DNA"/>
</dbReference>
<evidence type="ECO:0000313" key="2">
    <source>
        <dbReference type="Proteomes" id="UP001529510"/>
    </source>
</evidence>
<dbReference type="Proteomes" id="UP001529510">
    <property type="component" value="Unassembled WGS sequence"/>
</dbReference>
<feature type="non-terminal residue" evidence="1">
    <location>
        <position position="1"/>
    </location>
</feature>
<reference evidence="1 2" key="1">
    <citation type="submission" date="2024-05" db="EMBL/GenBank/DDBJ databases">
        <title>Genome sequencing and assembly of Indian major carp, Cirrhinus mrigala (Hamilton, 1822).</title>
        <authorList>
            <person name="Mohindra V."/>
            <person name="Chowdhury L.M."/>
            <person name="Lal K."/>
            <person name="Jena J.K."/>
        </authorList>
    </citation>
    <scope>NUCLEOTIDE SEQUENCE [LARGE SCALE GENOMIC DNA]</scope>
    <source>
        <strain evidence="1">CM1030</strain>
        <tissue evidence="1">Blood</tissue>
    </source>
</reference>
<protein>
    <submittedName>
        <fullName evidence="1">Uncharacterized protein</fullName>
    </submittedName>
</protein>
<accession>A0ABD0N6H9</accession>